<accession>A0A256F7K3</accession>
<dbReference type="PANTHER" id="PTHR41287:SF1">
    <property type="entry name" value="PROTEIN YMFN"/>
    <property type="match status" value="1"/>
</dbReference>
<dbReference type="GO" id="GO:0004519">
    <property type="term" value="F:endonuclease activity"/>
    <property type="evidence" value="ECO:0007669"/>
    <property type="project" value="InterPro"/>
</dbReference>
<dbReference type="PANTHER" id="PTHR41287">
    <property type="match status" value="1"/>
</dbReference>
<protein>
    <submittedName>
        <fullName evidence="3">Phage Terminase family protein</fullName>
    </submittedName>
</protein>
<dbReference type="Pfam" id="PF20441">
    <property type="entry name" value="TerL_nuclease"/>
    <property type="match status" value="1"/>
</dbReference>
<dbReference type="InterPro" id="IPR027417">
    <property type="entry name" value="P-loop_NTPase"/>
</dbReference>
<evidence type="ECO:0000313" key="3">
    <source>
        <dbReference type="EMBL" id="OYR10730.1"/>
    </source>
</evidence>
<evidence type="ECO:0000313" key="4">
    <source>
        <dbReference type="Proteomes" id="UP000216478"/>
    </source>
</evidence>
<sequence length="531" mass="59724">MIKSAFPHWIYDGSPIPDPTGRGQLAVDFINALKHPKSTAPKKRFQLYDWQERIVRAIYSPVDEDGERLIREVFLFIPRGNRKTSLAAALAMLHLFGPEAVPAGEILFAASDRQQAGIGFNEAVGMVRSDKRIENVSRIYDSTTSLKTVINKIDRSTLKAVSSDGKAQHGTTPSFVLADEIHLWGNRDLWEALQSGMSKRKGGLTITATTAGRGRDTLAAERYDYARKVATGEVIDPSFLPILFEMEPEEDWTNEDVWHRVNPGLKDDFQDIKKLRTEVREGLSNPRKAFEFQQFHLNKWHGNSRDPLFDMTTYDAGKQELDFERLKKLPCYLGVDLSVSGDLTGIVAAWRDDDNDTVTIHPWIFAPGETLIERQQVEGLPYTYWQDEGLIHVIDGPIIEPEVIADKIRELCQTYDVQEIAFDPHLARVTMQRLHDEGLPVVEMRQGPLTMTPAIGALERTVNGRKIRHSGHPVLRQHFDSVAVSRSDTGIIRMHKSSRSTRIDGAVAAAMAVGRALELDAPASIYETMEF</sequence>
<dbReference type="RefSeq" id="WP_094541402.1">
    <property type="nucleotide sequence ID" value="NZ_JBHEER010000001.1"/>
</dbReference>
<comment type="caution">
    <text evidence="3">The sequence shown here is derived from an EMBL/GenBank/DDBJ whole genome shotgun (WGS) entry which is preliminary data.</text>
</comment>
<gene>
    <name evidence="3" type="ORF">CEV33_2195</name>
</gene>
<keyword evidence="4" id="KW-1185">Reference proteome</keyword>
<proteinExistence type="predicted"/>
<dbReference type="AlphaFoldDB" id="A0A256F7K3"/>
<dbReference type="EMBL" id="NNRL01000163">
    <property type="protein sequence ID" value="OYR10730.1"/>
    <property type="molecule type" value="Genomic_DNA"/>
</dbReference>
<organism evidence="3 4">
    <name type="scientific">Brucella grignonensis</name>
    <dbReference type="NCBI Taxonomy" id="94627"/>
    <lineage>
        <taxon>Bacteria</taxon>
        <taxon>Pseudomonadati</taxon>
        <taxon>Pseudomonadota</taxon>
        <taxon>Alphaproteobacteria</taxon>
        <taxon>Hyphomicrobiales</taxon>
        <taxon>Brucellaceae</taxon>
        <taxon>Brucella/Ochrobactrum group</taxon>
        <taxon>Brucella</taxon>
    </lineage>
</organism>
<dbReference type="Gene3D" id="3.40.50.300">
    <property type="entry name" value="P-loop containing nucleotide triphosphate hydrolases"/>
    <property type="match status" value="1"/>
</dbReference>
<dbReference type="InterPro" id="IPR005021">
    <property type="entry name" value="Terminase_largesu-like"/>
</dbReference>
<dbReference type="InterPro" id="IPR046461">
    <property type="entry name" value="TerL_ATPase"/>
</dbReference>
<dbReference type="OrthoDB" id="9760250at2"/>
<reference evidence="3 4" key="1">
    <citation type="submission" date="2017-07" db="EMBL/GenBank/DDBJ databases">
        <title>Phylogenetic study on the rhizospheric bacterium Ochrobactrum sp. A44.</title>
        <authorList>
            <person name="Krzyzanowska D.M."/>
            <person name="Ossowicki A."/>
            <person name="Rajewska M."/>
            <person name="Maciag T."/>
            <person name="Kaczynski Z."/>
            <person name="Czerwicka M."/>
            <person name="Jafra S."/>
        </authorList>
    </citation>
    <scope>NUCLEOTIDE SEQUENCE [LARGE SCALE GENOMIC DNA]</scope>
    <source>
        <strain evidence="3 4">OgA9a</strain>
    </source>
</reference>
<name>A0A256F7K3_9HYPH</name>
<dbReference type="InterPro" id="IPR046462">
    <property type="entry name" value="TerL_nuclease"/>
</dbReference>
<evidence type="ECO:0000259" key="1">
    <source>
        <dbReference type="Pfam" id="PF03354"/>
    </source>
</evidence>
<evidence type="ECO:0000259" key="2">
    <source>
        <dbReference type="Pfam" id="PF20441"/>
    </source>
</evidence>
<feature type="domain" description="Terminase large subunit-like endonuclease" evidence="2">
    <location>
        <begin position="235"/>
        <end position="518"/>
    </location>
</feature>
<dbReference type="Pfam" id="PF03354">
    <property type="entry name" value="TerL_ATPase"/>
    <property type="match status" value="1"/>
</dbReference>
<dbReference type="Proteomes" id="UP000216478">
    <property type="component" value="Unassembled WGS sequence"/>
</dbReference>
<dbReference type="Gene3D" id="3.30.420.240">
    <property type="match status" value="1"/>
</dbReference>
<feature type="domain" description="Terminase large subunit-like ATPase" evidence="1">
    <location>
        <begin position="50"/>
        <end position="227"/>
    </location>
</feature>